<dbReference type="EMBL" id="ANJA01002407">
    <property type="protein sequence ID" value="ETO70151.1"/>
    <property type="molecule type" value="Genomic_DNA"/>
</dbReference>
<gene>
    <name evidence="1" type="ORF">F444_13339</name>
</gene>
<name>A0A080ZU40_PHYNI</name>
<dbReference type="AlphaFoldDB" id="A0A080ZU40"/>
<comment type="caution">
    <text evidence="1">The sequence shown here is derived from an EMBL/GenBank/DDBJ whole genome shotgun (WGS) entry which is preliminary data.</text>
</comment>
<dbReference type="Proteomes" id="UP000028582">
    <property type="component" value="Unassembled WGS sequence"/>
</dbReference>
<sequence length="154" mass="17359">MDQMKVFVSKKVSEEKDRVLQKHLYTMSDARSTYKEHLLQLQTEYNRGSLCGAVESTVQSVKHFILLARSNGDAISAEEAYATVLSRVTDVIASARGVIRIEPEIVSNSDAPSAEFAETRIQKVFDVFRCSVVRLHDVYREKEIRSDPNGAVLH</sequence>
<evidence type="ECO:0000313" key="2">
    <source>
        <dbReference type="Proteomes" id="UP000028582"/>
    </source>
</evidence>
<evidence type="ECO:0000313" key="1">
    <source>
        <dbReference type="EMBL" id="ETO70151.1"/>
    </source>
</evidence>
<organism evidence="1 2">
    <name type="scientific">Phytophthora nicotianae P1976</name>
    <dbReference type="NCBI Taxonomy" id="1317066"/>
    <lineage>
        <taxon>Eukaryota</taxon>
        <taxon>Sar</taxon>
        <taxon>Stramenopiles</taxon>
        <taxon>Oomycota</taxon>
        <taxon>Peronosporomycetes</taxon>
        <taxon>Peronosporales</taxon>
        <taxon>Peronosporaceae</taxon>
        <taxon>Phytophthora</taxon>
    </lineage>
</organism>
<accession>A0A080ZU40</accession>
<reference evidence="1 2" key="1">
    <citation type="submission" date="2013-11" db="EMBL/GenBank/DDBJ databases">
        <title>The Genome Sequence of Phytophthora parasitica P1976.</title>
        <authorList>
            <consortium name="The Broad Institute Genomics Platform"/>
            <person name="Russ C."/>
            <person name="Tyler B."/>
            <person name="Panabieres F."/>
            <person name="Shan W."/>
            <person name="Tripathy S."/>
            <person name="Grunwald N."/>
            <person name="Machado M."/>
            <person name="Johnson C.S."/>
            <person name="Walker B."/>
            <person name="Young S."/>
            <person name="Zeng Q."/>
            <person name="Gargeya S."/>
            <person name="Fitzgerald M."/>
            <person name="Haas B."/>
            <person name="Abouelleil A."/>
            <person name="Allen A.W."/>
            <person name="Alvarado L."/>
            <person name="Arachchi H.M."/>
            <person name="Berlin A.M."/>
            <person name="Chapman S.B."/>
            <person name="Gainer-Dewar J."/>
            <person name="Goldberg J."/>
            <person name="Griggs A."/>
            <person name="Gujja S."/>
            <person name="Hansen M."/>
            <person name="Howarth C."/>
            <person name="Imamovic A."/>
            <person name="Ireland A."/>
            <person name="Larimer J."/>
            <person name="McCowan C."/>
            <person name="Murphy C."/>
            <person name="Pearson M."/>
            <person name="Poon T.W."/>
            <person name="Priest M."/>
            <person name="Roberts A."/>
            <person name="Saif S."/>
            <person name="Shea T."/>
            <person name="Sisk P."/>
            <person name="Sykes S."/>
            <person name="Wortman J."/>
            <person name="Nusbaum C."/>
            <person name="Birren B."/>
        </authorList>
    </citation>
    <scope>NUCLEOTIDE SEQUENCE [LARGE SCALE GENOMIC DNA]</scope>
    <source>
        <strain evidence="1 2">P1976</strain>
    </source>
</reference>
<dbReference type="OrthoDB" id="129179at2759"/>
<proteinExistence type="predicted"/>
<protein>
    <submittedName>
        <fullName evidence="1">Uncharacterized protein</fullName>
    </submittedName>
</protein>